<name>A0ABR1TSF9_9PEZI</name>
<reference evidence="1 2" key="1">
    <citation type="submission" date="2023-01" db="EMBL/GenBank/DDBJ databases">
        <title>Analysis of 21 Apiospora genomes using comparative genomics revels a genus with tremendous synthesis potential of carbohydrate active enzymes and secondary metabolites.</title>
        <authorList>
            <person name="Sorensen T."/>
        </authorList>
    </citation>
    <scope>NUCLEOTIDE SEQUENCE [LARGE SCALE GENOMIC DNA]</scope>
    <source>
        <strain evidence="1 2">CBS 135458</strain>
    </source>
</reference>
<evidence type="ECO:0000313" key="2">
    <source>
        <dbReference type="Proteomes" id="UP001480595"/>
    </source>
</evidence>
<dbReference type="EMBL" id="JAQQWL010000011">
    <property type="protein sequence ID" value="KAK8048663.1"/>
    <property type="molecule type" value="Genomic_DNA"/>
</dbReference>
<sequence length="160" mass="16716">MPIKQLGGGLPGLSLPIGGIPPPPQIPGVGFAQPSIPLPFPLPDMNGAVPPPPLPGMDPTNPADFAKIAEMMQKAGVPLPPPPGMAPPGFAPLTNFVLPAGFPPPPVPPGTQQWTRLLPQTQHDGGLLFLVRRTACEQSRNKETIRGCGRTARVEKLGFP</sequence>
<dbReference type="GeneID" id="92094865"/>
<gene>
    <name evidence="1" type="ORF">PG994_010393</name>
</gene>
<comment type="caution">
    <text evidence="1">The sequence shown here is derived from an EMBL/GenBank/DDBJ whole genome shotgun (WGS) entry which is preliminary data.</text>
</comment>
<organism evidence="1 2">
    <name type="scientific">Apiospora phragmitis</name>
    <dbReference type="NCBI Taxonomy" id="2905665"/>
    <lineage>
        <taxon>Eukaryota</taxon>
        <taxon>Fungi</taxon>
        <taxon>Dikarya</taxon>
        <taxon>Ascomycota</taxon>
        <taxon>Pezizomycotina</taxon>
        <taxon>Sordariomycetes</taxon>
        <taxon>Xylariomycetidae</taxon>
        <taxon>Amphisphaeriales</taxon>
        <taxon>Apiosporaceae</taxon>
        <taxon>Apiospora</taxon>
    </lineage>
</organism>
<keyword evidence="2" id="KW-1185">Reference proteome</keyword>
<dbReference type="RefSeq" id="XP_066710912.1">
    <property type="nucleotide sequence ID" value="XM_066861802.1"/>
</dbReference>
<dbReference type="Proteomes" id="UP001480595">
    <property type="component" value="Unassembled WGS sequence"/>
</dbReference>
<proteinExistence type="predicted"/>
<accession>A0ABR1TSF9</accession>
<protein>
    <submittedName>
        <fullName evidence="1">WD40-repeat-containing domain protein</fullName>
    </submittedName>
</protein>
<evidence type="ECO:0000313" key="1">
    <source>
        <dbReference type="EMBL" id="KAK8048663.1"/>
    </source>
</evidence>